<comment type="caution">
    <text evidence="2">The sequence shown here is derived from an EMBL/GenBank/DDBJ whole genome shotgun (WGS) entry which is preliminary data.</text>
</comment>
<feature type="chain" id="PRO_5046063250" evidence="1">
    <location>
        <begin position="23"/>
        <end position="218"/>
    </location>
</feature>
<dbReference type="PROSITE" id="PS51257">
    <property type="entry name" value="PROKAR_LIPOPROTEIN"/>
    <property type="match status" value="1"/>
</dbReference>
<keyword evidence="1" id="KW-0732">Signal</keyword>
<dbReference type="EMBL" id="BQNB010015132">
    <property type="protein sequence ID" value="GJT36392.1"/>
    <property type="molecule type" value="Genomic_DNA"/>
</dbReference>
<gene>
    <name evidence="2" type="ORF">Tco_0926811</name>
</gene>
<name>A0ABQ5DDH9_9ASTR</name>
<evidence type="ECO:0000313" key="2">
    <source>
        <dbReference type="EMBL" id="GJT36392.1"/>
    </source>
</evidence>
<keyword evidence="3" id="KW-1185">Reference proteome</keyword>
<proteinExistence type="predicted"/>
<protein>
    <submittedName>
        <fullName evidence="2">Uncharacterized protein</fullName>
    </submittedName>
</protein>
<organism evidence="2 3">
    <name type="scientific">Tanacetum coccineum</name>
    <dbReference type="NCBI Taxonomy" id="301880"/>
    <lineage>
        <taxon>Eukaryota</taxon>
        <taxon>Viridiplantae</taxon>
        <taxon>Streptophyta</taxon>
        <taxon>Embryophyta</taxon>
        <taxon>Tracheophyta</taxon>
        <taxon>Spermatophyta</taxon>
        <taxon>Magnoliopsida</taxon>
        <taxon>eudicotyledons</taxon>
        <taxon>Gunneridae</taxon>
        <taxon>Pentapetalae</taxon>
        <taxon>asterids</taxon>
        <taxon>campanulids</taxon>
        <taxon>Asterales</taxon>
        <taxon>Asteraceae</taxon>
        <taxon>Asteroideae</taxon>
        <taxon>Anthemideae</taxon>
        <taxon>Anthemidinae</taxon>
        <taxon>Tanacetum</taxon>
    </lineage>
</organism>
<dbReference type="Proteomes" id="UP001151760">
    <property type="component" value="Unassembled WGS sequence"/>
</dbReference>
<evidence type="ECO:0000256" key="1">
    <source>
        <dbReference type="SAM" id="SignalP"/>
    </source>
</evidence>
<reference evidence="2" key="2">
    <citation type="submission" date="2022-01" db="EMBL/GenBank/DDBJ databases">
        <authorList>
            <person name="Yamashiro T."/>
            <person name="Shiraishi A."/>
            <person name="Satake H."/>
            <person name="Nakayama K."/>
        </authorList>
    </citation>
    <scope>NUCLEOTIDE SEQUENCE</scope>
</reference>
<reference evidence="2" key="1">
    <citation type="journal article" date="2022" name="Int. J. Mol. Sci.">
        <title>Draft Genome of Tanacetum Coccineum: Genomic Comparison of Closely Related Tanacetum-Family Plants.</title>
        <authorList>
            <person name="Yamashiro T."/>
            <person name="Shiraishi A."/>
            <person name="Nakayama K."/>
            <person name="Satake H."/>
        </authorList>
    </citation>
    <scope>NUCLEOTIDE SEQUENCE</scope>
</reference>
<sequence length="218" mass="24565">MAIHVRVVGLGIVMGLACYGESTNVENDMFVGLRIWAGKGDFETEFPAIVFDNTLTSDTALPCEPTVSSTNKNKIDFIISLDESDNEDYTVIFEENSFSYKIISVNDLKMDSKNDTILKPSSSEPTVDYLDDLDYFNDFENEFAAVVYNDGLTSKPDLEFEPPVSSEHVSKFRTSLSEYDEEEQNILHFSNSFLLDEIFPNDSKTIKDIDDDIDIAQP</sequence>
<accession>A0ABQ5DDH9</accession>
<evidence type="ECO:0000313" key="3">
    <source>
        <dbReference type="Proteomes" id="UP001151760"/>
    </source>
</evidence>
<feature type="signal peptide" evidence="1">
    <location>
        <begin position="1"/>
        <end position="22"/>
    </location>
</feature>